<feature type="transmembrane region" description="Helical" evidence="1">
    <location>
        <begin position="35"/>
        <end position="53"/>
    </location>
</feature>
<evidence type="ECO:0000313" key="3">
    <source>
        <dbReference type="Proteomes" id="UP000244336"/>
    </source>
</evidence>
<dbReference type="EMBL" id="CM009752">
    <property type="protein sequence ID" value="PUZ62221.1"/>
    <property type="molecule type" value="Genomic_DNA"/>
</dbReference>
<gene>
    <name evidence="2" type="ORF">GQ55_4G339400</name>
</gene>
<name>A0A2T7E300_9POAL</name>
<keyword evidence="1" id="KW-0812">Transmembrane</keyword>
<dbReference type="Proteomes" id="UP000244336">
    <property type="component" value="Chromosome 4"/>
</dbReference>
<organism evidence="2 3">
    <name type="scientific">Panicum hallii var. hallii</name>
    <dbReference type="NCBI Taxonomy" id="1504633"/>
    <lineage>
        <taxon>Eukaryota</taxon>
        <taxon>Viridiplantae</taxon>
        <taxon>Streptophyta</taxon>
        <taxon>Embryophyta</taxon>
        <taxon>Tracheophyta</taxon>
        <taxon>Spermatophyta</taxon>
        <taxon>Magnoliopsida</taxon>
        <taxon>Liliopsida</taxon>
        <taxon>Poales</taxon>
        <taxon>Poaceae</taxon>
        <taxon>PACMAD clade</taxon>
        <taxon>Panicoideae</taxon>
        <taxon>Panicodae</taxon>
        <taxon>Paniceae</taxon>
        <taxon>Panicinae</taxon>
        <taxon>Panicum</taxon>
        <taxon>Panicum sect. Panicum</taxon>
    </lineage>
</organism>
<dbReference type="Gramene" id="PUZ62221">
    <property type="protein sequence ID" value="PUZ62221"/>
    <property type="gene ID" value="GQ55_4G339400"/>
</dbReference>
<proteinExistence type="predicted"/>
<keyword evidence="1" id="KW-1133">Transmembrane helix</keyword>
<evidence type="ECO:0000256" key="1">
    <source>
        <dbReference type="SAM" id="Phobius"/>
    </source>
</evidence>
<sequence>MQTKSYHTIDEHHAWHLHSRIMVINISINPRNGGTGWGFSQFFFFIFTLVITFTHTHADTPIKCVYIHMEKFIIATLDDFDDSHQVITTVLLFQSPLGGRINSA</sequence>
<keyword evidence="1" id="KW-0472">Membrane</keyword>
<dbReference type="AlphaFoldDB" id="A0A2T7E300"/>
<evidence type="ECO:0000313" key="2">
    <source>
        <dbReference type="EMBL" id="PUZ62221.1"/>
    </source>
</evidence>
<keyword evidence="3" id="KW-1185">Reference proteome</keyword>
<protein>
    <submittedName>
        <fullName evidence="2">Uncharacterized protein</fullName>
    </submittedName>
</protein>
<accession>A0A2T7E300</accession>
<reference evidence="2 3" key="1">
    <citation type="submission" date="2018-04" db="EMBL/GenBank/DDBJ databases">
        <title>WGS assembly of Panicum hallii var. hallii HAL2.</title>
        <authorList>
            <person name="Lovell J."/>
            <person name="Jenkins J."/>
            <person name="Lowry D."/>
            <person name="Mamidi S."/>
            <person name="Sreedasyam A."/>
            <person name="Weng X."/>
            <person name="Barry K."/>
            <person name="Bonette J."/>
            <person name="Campitelli B."/>
            <person name="Daum C."/>
            <person name="Gordon S."/>
            <person name="Gould B."/>
            <person name="Lipzen A."/>
            <person name="MacQueen A."/>
            <person name="Palacio-Mejia J."/>
            <person name="Plott C."/>
            <person name="Shakirov E."/>
            <person name="Shu S."/>
            <person name="Yoshinaga Y."/>
            <person name="Zane M."/>
            <person name="Rokhsar D."/>
            <person name="Grimwood J."/>
            <person name="Schmutz J."/>
            <person name="Juenger T."/>
        </authorList>
    </citation>
    <scope>NUCLEOTIDE SEQUENCE [LARGE SCALE GENOMIC DNA]</scope>
    <source>
        <strain evidence="3">cv. HAL2</strain>
    </source>
</reference>